<proteinExistence type="predicted"/>
<reference evidence="1" key="1">
    <citation type="submission" date="2022-10" db="EMBL/GenBank/DDBJ databases">
        <title>Complete Genome of Trichothecium roseum strain YXFP-22015, a Plant Pathogen Isolated from Citrus.</title>
        <authorList>
            <person name="Wang Y."/>
            <person name="Zhu L."/>
        </authorList>
    </citation>
    <scope>NUCLEOTIDE SEQUENCE</scope>
    <source>
        <strain evidence="1">YXFP-22015</strain>
    </source>
</reference>
<name>A0ACC0USK6_9HYPO</name>
<comment type="caution">
    <text evidence="1">The sequence shown here is derived from an EMBL/GenBank/DDBJ whole genome shotgun (WGS) entry which is preliminary data.</text>
</comment>
<organism evidence="1 2">
    <name type="scientific">Trichothecium roseum</name>
    <dbReference type="NCBI Taxonomy" id="47278"/>
    <lineage>
        <taxon>Eukaryota</taxon>
        <taxon>Fungi</taxon>
        <taxon>Dikarya</taxon>
        <taxon>Ascomycota</taxon>
        <taxon>Pezizomycotina</taxon>
        <taxon>Sordariomycetes</taxon>
        <taxon>Hypocreomycetidae</taxon>
        <taxon>Hypocreales</taxon>
        <taxon>Hypocreales incertae sedis</taxon>
        <taxon>Trichothecium</taxon>
    </lineage>
</organism>
<gene>
    <name evidence="1" type="ORF">N3K66_008686</name>
</gene>
<sequence>MYTSIHRPRSLSVCSGDSTLGPYPEAIIADAKTEVKPAVGNVASSSSSSSRRQSSSSAALSERSCGAMSSRGTRELWLCMLELQETYGCYKSTRMALAMGSGDDPTALMPSRFIIDTLNDSLWDLPQEGWEKLDRCLRHEDLSSKTSSKL</sequence>
<keyword evidence="2" id="KW-1185">Reference proteome</keyword>
<dbReference type="Proteomes" id="UP001163324">
    <property type="component" value="Chromosome 9"/>
</dbReference>
<evidence type="ECO:0000313" key="1">
    <source>
        <dbReference type="EMBL" id="KAI9896514.1"/>
    </source>
</evidence>
<protein>
    <submittedName>
        <fullName evidence="1">Uncharacterized protein</fullName>
    </submittedName>
</protein>
<dbReference type="EMBL" id="CM047948">
    <property type="protein sequence ID" value="KAI9896514.1"/>
    <property type="molecule type" value="Genomic_DNA"/>
</dbReference>
<evidence type="ECO:0000313" key="2">
    <source>
        <dbReference type="Proteomes" id="UP001163324"/>
    </source>
</evidence>
<accession>A0ACC0USK6</accession>